<gene>
    <name evidence="7" type="ORF">TTHERM_00312130</name>
</gene>
<reference evidence="8" key="1">
    <citation type="journal article" date="2006" name="PLoS Biol.">
        <title>Macronuclear genome sequence of the ciliate Tetrahymena thermophila, a model eukaryote.</title>
        <authorList>
            <person name="Eisen J.A."/>
            <person name="Coyne R.S."/>
            <person name="Wu M."/>
            <person name="Wu D."/>
            <person name="Thiagarajan M."/>
            <person name="Wortman J.R."/>
            <person name="Badger J.H."/>
            <person name="Ren Q."/>
            <person name="Amedeo P."/>
            <person name="Jones K.M."/>
            <person name="Tallon L.J."/>
            <person name="Delcher A.L."/>
            <person name="Salzberg S.L."/>
            <person name="Silva J.C."/>
            <person name="Haas B.J."/>
            <person name="Majoros W.H."/>
            <person name="Farzad M."/>
            <person name="Carlton J.M."/>
            <person name="Smith R.K. Jr."/>
            <person name="Garg J."/>
            <person name="Pearlman R.E."/>
            <person name="Karrer K.M."/>
            <person name="Sun L."/>
            <person name="Manning G."/>
            <person name="Elde N.C."/>
            <person name="Turkewitz A.P."/>
            <person name="Asai D.J."/>
            <person name="Wilkes D.E."/>
            <person name="Wang Y."/>
            <person name="Cai H."/>
            <person name="Collins K."/>
            <person name="Stewart B.A."/>
            <person name="Lee S.R."/>
            <person name="Wilamowska K."/>
            <person name="Weinberg Z."/>
            <person name="Ruzzo W.L."/>
            <person name="Wloga D."/>
            <person name="Gaertig J."/>
            <person name="Frankel J."/>
            <person name="Tsao C.-C."/>
            <person name="Gorovsky M.A."/>
            <person name="Keeling P.J."/>
            <person name="Waller R.F."/>
            <person name="Patron N.J."/>
            <person name="Cherry J.M."/>
            <person name="Stover N.A."/>
            <person name="Krieger C.J."/>
            <person name="del Toro C."/>
            <person name="Ryder H.F."/>
            <person name="Williamson S.C."/>
            <person name="Barbeau R.A."/>
            <person name="Hamilton E.P."/>
            <person name="Orias E."/>
        </authorList>
    </citation>
    <scope>NUCLEOTIDE SEQUENCE [LARGE SCALE GENOMIC DNA]</scope>
    <source>
        <strain evidence="8">SB210</strain>
    </source>
</reference>
<evidence type="ECO:0000313" key="7">
    <source>
        <dbReference type="EMBL" id="EAR85732.2"/>
    </source>
</evidence>
<dbReference type="EMBL" id="GG662498">
    <property type="protein sequence ID" value="EAR85732.2"/>
    <property type="molecule type" value="Genomic_DNA"/>
</dbReference>
<dbReference type="OrthoDB" id="264354at2759"/>
<dbReference type="PROSITE" id="PS51292">
    <property type="entry name" value="ZF_RING_CH"/>
    <property type="match status" value="1"/>
</dbReference>
<dbReference type="SMART" id="SM00744">
    <property type="entry name" value="RINGv"/>
    <property type="match status" value="1"/>
</dbReference>
<evidence type="ECO:0000256" key="4">
    <source>
        <dbReference type="SAM" id="MobiDB-lite"/>
    </source>
</evidence>
<evidence type="ECO:0000256" key="2">
    <source>
        <dbReference type="ARBA" id="ARBA00022771"/>
    </source>
</evidence>
<dbReference type="KEGG" id="tet:TTHERM_00312130"/>
<dbReference type="eggNOG" id="KOG1609">
    <property type="taxonomic scope" value="Eukaryota"/>
</dbReference>
<dbReference type="Proteomes" id="UP000009168">
    <property type="component" value="Unassembled WGS sequence"/>
</dbReference>
<dbReference type="STRING" id="312017.Q22KR7"/>
<evidence type="ECO:0000259" key="5">
    <source>
        <dbReference type="PROSITE" id="PS50006"/>
    </source>
</evidence>
<feature type="compositionally biased region" description="Polar residues" evidence="4">
    <location>
        <begin position="419"/>
        <end position="432"/>
    </location>
</feature>
<proteinExistence type="predicted"/>
<dbReference type="Pfam" id="PF00498">
    <property type="entry name" value="FHA"/>
    <property type="match status" value="1"/>
</dbReference>
<sequence>MGNHKSTGAESDKKHKSGLIIKTCTWSKDSHSLYDYESQKQIKKDVIPVSGTCSIVRVADEVKQDSQSENELQKDNLFQIKQNRGGYYFSQECMQQQNYDGLNKNSAWIVVRSLQNLSKNKTQGFQLSANDYIKLGRVRFRVKELSIKNQNTTDKSSANDTSDNKEYTGENKESCRICLADTYTKKNRFIQPCNCAGTVAYVHEECLQQWLKSKIHCKETSIHSYYSMKNLECELCKFKYTDENSFVGKNFESVLIQKPNCPYLMLELLSKEKSIVRAIQLIKFEKVSQIILGRGSDSDIRISDISVSREHAIIKLENNKFIIEDQKSKFGTLILIQRPIELSPSFNKIEVQIGRSICYFQIKKQSNFLTACCSGKGSKKNDVINSTVISKATQAEFMENDARINVSNQYMQDEEQKNQFEQSSPLRQNRVNGNGAMIVSPSRVPQRGGAIGTRQNLPDTMQHIFATNHQIQQPQTVEDLQRMEEIQRNIENENNIYSNNTHNNIENPENENQESRVNQVPTFLQNNQFQINNISDKKK</sequence>
<evidence type="ECO:0000256" key="3">
    <source>
        <dbReference type="ARBA" id="ARBA00022833"/>
    </source>
</evidence>
<dbReference type="SUPFAM" id="SSF57850">
    <property type="entry name" value="RING/U-box"/>
    <property type="match status" value="1"/>
</dbReference>
<organism evidence="7 8">
    <name type="scientific">Tetrahymena thermophila (strain SB210)</name>
    <dbReference type="NCBI Taxonomy" id="312017"/>
    <lineage>
        <taxon>Eukaryota</taxon>
        <taxon>Sar</taxon>
        <taxon>Alveolata</taxon>
        <taxon>Ciliophora</taxon>
        <taxon>Intramacronucleata</taxon>
        <taxon>Oligohymenophorea</taxon>
        <taxon>Hymenostomatida</taxon>
        <taxon>Tetrahymenina</taxon>
        <taxon>Tetrahymenidae</taxon>
        <taxon>Tetrahymena</taxon>
    </lineage>
</organism>
<accession>Q22KR7</accession>
<dbReference type="Gene3D" id="2.60.200.20">
    <property type="match status" value="1"/>
</dbReference>
<dbReference type="SUPFAM" id="SSF49879">
    <property type="entry name" value="SMAD/FHA domain"/>
    <property type="match status" value="1"/>
</dbReference>
<dbReference type="Gene3D" id="3.30.40.10">
    <property type="entry name" value="Zinc/RING finger domain, C3HC4 (zinc finger)"/>
    <property type="match status" value="1"/>
</dbReference>
<evidence type="ECO:0000313" key="8">
    <source>
        <dbReference type="Proteomes" id="UP000009168"/>
    </source>
</evidence>
<dbReference type="RefSeq" id="XP_001033395.2">
    <property type="nucleotide sequence ID" value="XM_001033395.2"/>
</dbReference>
<dbReference type="HOGENOM" id="CLU_542384_0_0_1"/>
<feature type="compositionally biased region" description="Low complexity" evidence="4">
    <location>
        <begin position="496"/>
        <end position="507"/>
    </location>
</feature>
<keyword evidence="8" id="KW-1185">Reference proteome</keyword>
<keyword evidence="1" id="KW-0479">Metal-binding</keyword>
<dbReference type="SMART" id="SM00240">
    <property type="entry name" value="FHA"/>
    <property type="match status" value="1"/>
</dbReference>
<dbReference type="CDD" id="cd00060">
    <property type="entry name" value="FHA"/>
    <property type="match status" value="1"/>
</dbReference>
<feature type="domain" description="FHA" evidence="5">
    <location>
        <begin position="290"/>
        <end position="339"/>
    </location>
</feature>
<protein>
    <submittedName>
        <fullName evidence="7">FHA domain protein</fullName>
    </submittedName>
</protein>
<dbReference type="InterPro" id="IPR013083">
    <property type="entry name" value="Znf_RING/FYVE/PHD"/>
</dbReference>
<dbReference type="PANTHER" id="PTHR46210:SF1">
    <property type="entry name" value="FHA DOMAIN-CONTAINING PROTEIN"/>
    <property type="match status" value="1"/>
</dbReference>
<dbReference type="Pfam" id="PF12906">
    <property type="entry name" value="RINGv"/>
    <property type="match status" value="1"/>
</dbReference>
<evidence type="ECO:0000256" key="1">
    <source>
        <dbReference type="ARBA" id="ARBA00022723"/>
    </source>
</evidence>
<dbReference type="PANTHER" id="PTHR46210">
    <property type="entry name" value="FHA DOMAIN-CONTAINING PROTEIN"/>
    <property type="match status" value="1"/>
</dbReference>
<feature type="domain" description="RING-CH-type" evidence="6">
    <location>
        <begin position="167"/>
        <end position="243"/>
    </location>
</feature>
<dbReference type="PROSITE" id="PS50006">
    <property type="entry name" value="FHA_DOMAIN"/>
    <property type="match status" value="1"/>
</dbReference>
<name>Q22KR7_TETTS</name>
<dbReference type="InterPro" id="IPR011016">
    <property type="entry name" value="Znf_RING-CH"/>
</dbReference>
<dbReference type="InterPro" id="IPR000253">
    <property type="entry name" value="FHA_dom"/>
</dbReference>
<dbReference type="GO" id="GO:0008270">
    <property type="term" value="F:zinc ion binding"/>
    <property type="evidence" value="ECO:0007669"/>
    <property type="project" value="UniProtKB-KW"/>
</dbReference>
<dbReference type="AlphaFoldDB" id="Q22KR7"/>
<dbReference type="CDD" id="cd16495">
    <property type="entry name" value="RING_CH-C4HC3_MARCH"/>
    <property type="match status" value="1"/>
</dbReference>
<keyword evidence="2" id="KW-0863">Zinc-finger</keyword>
<dbReference type="InterPro" id="IPR008984">
    <property type="entry name" value="SMAD_FHA_dom_sf"/>
</dbReference>
<dbReference type="InParanoid" id="Q22KR7"/>
<dbReference type="GeneID" id="7846446"/>
<feature type="region of interest" description="Disordered" evidence="4">
    <location>
        <begin position="413"/>
        <end position="449"/>
    </location>
</feature>
<keyword evidence="3" id="KW-0862">Zinc</keyword>
<feature type="region of interest" description="Disordered" evidence="4">
    <location>
        <begin position="496"/>
        <end position="516"/>
    </location>
</feature>
<evidence type="ECO:0000259" key="6">
    <source>
        <dbReference type="PROSITE" id="PS51292"/>
    </source>
</evidence>